<sequence>MSKGQAEALEISPNNAYDEDIENMLYNESQNYIYNGDNDNIFGTSVMDIDLKQMTMTQDQLELYMRKYITHQAYTN</sequence>
<proteinExistence type="predicted"/>
<evidence type="ECO:0000313" key="1">
    <source>
        <dbReference type="EMBL" id="CAG8687442.1"/>
    </source>
</evidence>
<comment type="caution">
    <text evidence="1">The sequence shown here is derived from an EMBL/GenBank/DDBJ whole genome shotgun (WGS) entry which is preliminary data.</text>
</comment>
<evidence type="ECO:0000313" key="2">
    <source>
        <dbReference type="Proteomes" id="UP000789759"/>
    </source>
</evidence>
<keyword evidence="2" id="KW-1185">Reference proteome</keyword>
<dbReference type="Proteomes" id="UP000789759">
    <property type="component" value="Unassembled WGS sequence"/>
</dbReference>
<accession>A0A9N9ER39</accession>
<name>A0A9N9ER39_9GLOM</name>
<dbReference type="EMBL" id="CAJVQA010009578">
    <property type="protein sequence ID" value="CAG8687442.1"/>
    <property type="molecule type" value="Genomic_DNA"/>
</dbReference>
<gene>
    <name evidence="1" type="ORF">CPELLU_LOCUS11101</name>
</gene>
<organism evidence="1 2">
    <name type="scientific">Cetraspora pellucida</name>
    <dbReference type="NCBI Taxonomy" id="1433469"/>
    <lineage>
        <taxon>Eukaryota</taxon>
        <taxon>Fungi</taxon>
        <taxon>Fungi incertae sedis</taxon>
        <taxon>Mucoromycota</taxon>
        <taxon>Glomeromycotina</taxon>
        <taxon>Glomeromycetes</taxon>
        <taxon>Diversisporales</taxon>
        <taxon>Gigasporaceae</taxon>
        <taxon>Cetraspora</taxon>
    </lineage>
</organism>
<dbReference type="AlphaFoldDB" id="A0A9N9ER39"/>
<reference evidence="1" key="1">
    <citation type="submission" date="2021-06" db="EMBL/GenBank/DDBJ databases">
        <authorList>
            <person name="Kallberg Y."/>
            <person name="Tangrot J."/>
            <person name="Rosling A."/>
        </authorList>
    </citation>
    <scope>NUCLEOTIDE SEQUENCE</scope>
    <source>
        <strain evidence="1">FL966</strain>
    </source>
</reference>
<protein>
    <submittedName>
        <fullName evidence="1">8350_t:CDS:1</fullName>
    </submittedName>
</protein>